<keyword evidence="3" id="KW-1185">Reference proteome</keyword>
<organism evidence="2 3">
    <name type="scientific">Azospirillum doebereinerae</name>
    <dbReference type="NCBI Taxonomy" id="92933"/>
    <lineage>
        <taxon>Bacteria</taxon>
        <taxon>Pseudomonadati</taxon>
        <taxon>Pseudomonadota</taxon>
        <taxon>Alphaproteobacteria</taxon>
        <taxon>Rhodospirillales</taxon>
        <taxon>Azospirillaceae</taxon>
        <taxon>Azospirillum</taxon>
    </lineage>
</organism>
<proteinExistence type="predicted"/>
<reference evidence="2 3" key="1">
    <citation type="submission" date="2018-12" db="EMBL/GenBank/DDBJ databases">
        <authorList>
            <person name="Yang Y."/>
        </authorList>
    </citation>
    <scope>NUCLEOTIDE SEQUENCE [LARGE SCALE GENOMIC DNA]</scope>
    <source>
        <strain evidence="2 3">GSF71</strain>
    </source>
</reference>
<accession>A0A3S0XIS9</accession>
<dbReference type="Proteomes" id="UP000280346">
    <property type="component" value="Unassembled WGS sequence"/>
</dbReference>
<dbReference type="OrthoDB" id="7306572at2"/>
<protein>
    <submittedName>
        <fullName evidence="2">Uncharacterized protein</fullName>
    </submittedName>
</protein>
<sequence>MLEMLALALVLSVFAGTVHHLLVARVGAAQAESERFTTSPLRRVNPVKAETEDEAPGPSWASFPRAF</sequence>
<dbReference type="AlphaFoldDB" id="A0A3S0XIS9"/>
<name>A0A3S0XIS9_9PROT</name>
<feature type="region of interest" description="Disordered" evidence="1">
    <location>
        <begin position="42"/>
        <end position="67"/>
    </location>
</feature>
<comment type="caution">
    <text evidence="2">The sequence shown here is derived from an EMBL/GenBank/DDBJ whole genome shotgun (WGS) entry which is preliminary data.</text>
</comment>
<evidence type="ECO:0000313" key="3">
    <source>
        <dbReference type="Proteomes" id="UP000280346"/>
    </source>
</evidence>
<gene>
    <name evidence="2" type="ORF">EJ913_27940</name>
</gene>
<evidence type="ECO:0000313" key="2">
    <source>
        <dbReference type="EMBL" id="RUQ63299.1"/>
    </source>
</evidence>
<dbReference type="RefSeq" id="WP_127004145.1">
    <property type="nucleotide sequence ID" value="NZ_JBNPXW010000011.1"/>
</dbReference>
<dbReference type="EMBL" id="RZIJ01000034">
    <property type="protein sequence ID" value="RUQ63299.1"/>
    <property type="molecule type" value="Genomic_DNA"/>
</dbReference>
<evidence type="ECO:0000256" key="1">
    <source>
        <dbReference type="SAM" id="MobiDB-lite"/>
    </source>
</evidence>